<dbReference type="GO" id="GO:0000428">
    <property type="term" value="C:DNA-directed RNA polymerase complex"/>
    <property type="evidence" value="ECO:0007669"/>
    <property type="project" value="UniProtKB-KW"/>
</dbReference>
<evidence type="ECO:0000313" key="3">
    <source>
        <dbReference type="Proteomes" id="UP001219518"/>
    </source>
</evidence>
<name>A0AAE1GV36_9NEOP</name>
<reference evidence="2" key="1">
    <citation type="submission" date="2021-07" db="EMBL/GenBank/DDBJ databases">
        <authorList>
            <person name="Catto M.A."/>
            <person name="Jacobson A."/>
            <person name="Kennedy G."/>
            <person name="Labadie P."/>
            <person name="Hunt B.G."/>
            <person name="Srinivasan R."/>
        </authorList>
    </citation>
    <scope>NUCLEOTIDE SEQUENCE</scope>
    <source>
        <strain evidence="2">PL_HMW_Pooled</strain>
        <tissue evidence="2">Head</tissue>
    </source>
</reference>
<evidence type="ECO:0000313" key="2">
    <source>
        <dbReference type="EMBL" id="KAK3908415.1"/>
    </source>
</evidence>
<feature type="non-terminal residue" evidence="2">
    <location>
        <position position="1"/>
    </location>
</feature>
<proteinExistence type="predicted"/>
<organism evidence="2 3">
    <name type="scientific">Frankliniella fusca</name>
    <dbReference type="NCBI Taxonomy" id="407009"/>
    <lineage>
        <taxon>Eukaryota</taxon>
        <taxon>Metazoa</taxon>
        <taxon>Ecdysozoa</taxon>
        <taxon>Arthropoda</taxon>
        <taxon>Hexapoda</taxon>
        <taxon>Insecta</taxon>
        <taxon>Pterygota</taxon>
        <taxon>Neoptera</taxon>
        <taxon>Paraneoptera</taxon>
        <taxon>Thysanoptera</taxon>
        <taxon>Terebrantia</taxon>
        <taxon>Thripoidea</taxon>
        <taxon>Thripidae</taxon>
        <taxon>Frankliniella</taxon>
    </lineage>
</organism>
<keyword evidence="2" id="KW-0240">DNA-directed RNA polymerase</keyword>
<keyword evidence="2" id="KW-0804">Transcription</keyword>
<feature type="region of interest" description="Disordered" evidence="1">
    <location>
        <begin position="82"/>
        <end position="107"/>
    </location>
</feature>
<accession>A0AAE1GV36</accession>
<dbReference type="Proteomes" id="UP001219518">
    <property type="component" value="Unassembled WGS sequence"/>
</dbReference>
<feature type="compositionally biased region" description="Low complexity" evidence="1">
    <location>
        <begin position="94"/>
        <end position="107"/>
    </location>
</feature>
<evidence type="ECO:0000256" key="1">
    <source>
        <dbReference type="SAM" id="MobiDB-lite"/>
    </source>
</evidence>
<gene>
    <name evidence="2" type="ORF">KUF71_003299</name>
</gene>
<comment type="caution">
    <text evidence="2">The sequence shown here is derived from an EMBL/GenBank/DDBJ whole genome shotgun (WGS) entry which is preliminary data.</text>
</comment>
<sequence length="251" mass="25904">PIRSPARALRAALGGRGGAGARRGCKRSSYVYARRSGLPRHSSALPPLRDARREVGYRAGLGAGVLAYPSWMDGRPVAFVSPEERARGGPRPGPAAATAASATQSSARAQSVNSAALLSADSSTLRAARRRRAAGAALTAVTITGAEPSGARQGGETETAGRRAGWAGWAGLHRDTRRSIPCSLTAARGARRDALPRPAPPRPVVVLQLTGRTPTGDGAQAAEGLLLQPVPASLHHHAGVHPPDTVAVERY</sequence>
<dbReference type="EMBL" id="JAHWGI010000057">
    <property type="protein sequence ID" value="KAK3908415.1"/>
    <property type="molecule type" value="Genomic_DNA"/>
</dbReference>
<protein>
    <submittedName>
        <fullName evidence="2">DNA-directed RNA polymerase I subunit RPA43</fullName>
    </submittedName>
</protein>
<reference evidence="2" key="2">
    <citation type="journal article" date="2023" name="BMC Genomics">
        <title>Pest status, molecular evolution, and epigenetic factors derived from the genome assembly of Frankliniella fusca, a thysanopteran phytovirus vector.</title>
        <authorList>
            <person name="Catto M.A."/>
            <person name="Labadie P.E."/>
            <person name="Jacobson A.L."/>
            <person name="Kennedy G.G."/>
            <person name="Srinivasan R."/>
            <person name="Hunt B.G."/>
        </authorList>
    </citation>
    <scope>NUCLEOTIDE SEQUENCE</scope>
    <source>
        <strain evidence="2">PL_HMW_Pooled</strain>
    </source>
</reference>
<keyword evidence="3" id="KW-1185">Reference proteome</keyword>
<dbReference type="AlphaFoldDB" id="A0AAE1GV36"/>